<feature type="compositionally biased region" description="Basic and acidic residues" evidence="1">
    <location>
        <begin position="28"/>
        <end position="44"/>
    </location>
</feature>
<gene>
    <name evidence="2" type="ORF">SDC9_185891</name>
</gene>
<proteinExistence type="predicted"/>
<organism evidence="2">
    <name type="scientific">bioreactor metagenome</name>
    <dbReference type="NCBI Taxonomy" id="1076179"/>
    <lineage>
        <taxon>unclassified sequences</taxon>
        <taxon>metagenomes</taxon>
        <taxon>ecological metagenomes</taxon>
    </lineage>
</organism>
<comment type="caution">
    <text evidence="2">The sequence shown here is derived from an EMBL/GenBank/DDBJ whole genome shotgun (WGS) entry which is preliminary data.</text>
</comment>
<reference evidence="2" key="1">
    <citation type="submission" date="2019-08" db="EMBL/GenBank/DDBJ databases">
        <authorList>
            <person name="Kucharzyk K."/>
            <person name="Murdoch R.W."/>
            <person name="Higgins S."/>
            <person name="Loffler F."/>
        </authorList>
    </citation>
    <scope>NUCLEOTIDE SEQUENCE</scope>
</reference>
<sequence length="106" mass="11702">MKTNHQGNDGNLAGRKITDQNNSPDGSQESKRDIQLVIGMKERPVVANADMEESIQDQGKTEKGNESGDAGDIHRAPVQSRPESRKNGVRNILPEKKRLMITPRGK</sequence>
<evidence type="ECO:0000256" key="1">
    <source>
        <dbReference type="SAM" id="MobiDB-lite"/>
    </source>
</evidence>
<dbReference type="EMBL" id="VSSQ01093548">
    <property type="protein sequence ID" value="MPN38367.1"/>
    <property type="molecule type" value="Genomic_DNA"/>
</dbReference>
<protein>
    <submittedName>
        <fullName evidence="2">Uncharacterized protein</fullName>
    </submittedName>
</protein>
<accession>A0A645HHD2</accession>
<feature type="compositionally biased region" description="Basic and acidic residues" evidence="1">
    <location>
        <begin position="59"/>
        <end position="75"/>
    </location>
</feature>
<name>A0A645HHD2_9ZZZZ</name>
<evidence type="ECO:0000313" key="2">
    <source>
        <dbReference type="EMBL" id="MPN38367.1"/>
    </source>
</evidence>
<feature type="region of interest" description="Disordered" evidence="1">
    <location>
        <begin position="1"/>
        <end position="106"/>
    </location>
</feature>
<dbReference type="AlphaFoldDB" id="A0A645HHD2"/>